<keyword evidence="4" id="KW-1185">Reference proteome</keyword>
<keyword evidence="2" id="KW-0732">Signal</keyword>
<evidence type="ECO:0000313" key="4">
    <source>
        <dbReference type="Proteomes" id="UP001383192"/>
    </source>
</evidence>
<name>A0AAW0BCB7_9AGAR</name>
<dbReference type="Proteomes" id="UP001383192">
    <property type="component" value="Unassembled WGS sequence"/>
</dbReference>
<keyword evidence="1" id="KW-0812">Transmembrane</keyword>
<sequence>MGPLFLTCASFFSVFLPTNAITIAFPQPLFTARNSSFTWTRTQDDPLNFNLRKHKLDDLAGVSDFSLPTDVRVNGASNGSGKIYFPRSGLIQVTAFDSQDEEYAHGSIMIFTDLDQSFRLQNPLFATNVWVSLNPTPVGGNYSMNSTDATMLPIQTNNPSESSNKSLNSGQLAGILIGVILAMILTTTGGITFWRRRKNRQTESGIPMTQTGSEFVIPYPHTTSALNAPSRKKQELTDRIRDLDMPETRGAERERRIVRLEDSGWRPLPPHLDAGDSSIVLMPPSYDAAV</sequence>
<evidence type="ECO:0000313" key="3">
    <source>
        <dbReference type="EMBL" id="KAK7023537.1"/>
    </source>
</evidence>
<accession>A0AAW0BCB7</accession>
<evidence type="ECO:0000256" key="2">
    <source>
        <dbReference type="SAM" id="SignalP"/>
    </source>
</evidence>
<dbReference type="AlphaFoldDB" id="A0AAW0BCB7"/>
<proteinExistence type="predicted"/>
<evidence type="ECO:0000256" key="1">
    <source>
        <dbReference type="SAM" id="Phobius"/>
    </source>
</evidence>
<gene>
    <name evidence="3" type="ORF">VNI00_016688</name>
</gene>
<feature type="signal peptide" evidence="2">
    <location>
        <begin position="1"/>
        <end position="20"/>
    </location>
</feature>
<organism evidence="3 4">
    <name type="scientific">Paramarasmius palmivorus</name>
    <dbReference type="NCBI Taxonomy" id="297713"/>
    <lineage>
        <taxon>Eukaryota</taxon>
        <taxon>Fungi</taxon>
        <taxon>Dikarya</taxon>
        <taxon>Basidiomycota</taxon>
        <taxon>Agaricomycotina</taxon>
        <taxon>Agaricomycetes</taxon>
        <taxon>Agaricomycetidae</taxon>
        <taxon>Agaricales</taxon>
        <taxon>Marasmiineae</taxon>
        <taxon>Marasmiaceae</taxon>
        <taxon>Paramarasmius</taxon>
    </lineage>
</organism>
<reference evidence="3 4" key="1">
    <citation type="submission" date="2024-01" db="EMBL/GenBank/DDBJ databases">
        <title>A draft genome for a cacao thread blight-causing isolate of Paramarasmius palmivorus.</title>
        <authorList>
            <person name="Baruah I.K."/>
            <person name="Bukari Y."/>
            <person name="Amoako-Attah I."/>
            <person name="Meinhardt L.W."/>
            <person name="Bailey B.A."/>
            <person name="Cohen S.P."/>
        </authorList>
    </citation>
    <scope>NUCLEOTIDE SEQUENCE [LARGE SCALE GENOMIC DNA]</scope>
    <source>
        <strain evidence="3 4">GH-12</strain>
    </source>
</reference>
<feature type="chain" id="PRO_5043721031" evidence="2">
    <location>
        <begin position="21"/>
        <end position="290"/>
    </location>
</feature>
<comment type="caution">
    <text evidence="3">The sequence shown here is derived from an EMBL/GenBank/DDBJ whole genome shotgun (WGS) entry which is preliminary data.</text>
</comment>
<protein>
    <submittedName>
        <fullName evidence="3">Uncharacterized protein</fullName>
    </submittedName>
</protein>
<keyword evidence="1" id="KW-0472">Membrane</keyword>
<feature type="transmembrane region" description="Helical" evidence="1">
    <location>
        <begin position="172"/>
        <end position="194"/>
    </location>
</feature>
<keyword evidence="1" id="KW-1133">Transmembrane helix</keyword>
<dbReference type="EMBL" id="JAYKXP010000137">
    <property type="protein sequence ID" value="KAK7023537.1"/>
    <property type="molecule type" value="Genomic_DNA"/>
</dbReference>